<evidence type="ECO:0000256" key="1">
    <source>
        <dbReference type="SAM" id="MobiDB-lite"/>
    </source>
</evidence>
<accession>A0A0P4RGL7</accession>
<organism evidence="3 4">
    <name type="scientific">Streptomyces lydicamycinicus</name>
    <dbReference type="NCBI Taxonomy" id="1546107"/>
    <lineage>
        <taxon>Bacteria</taxon>
        <taxon>Bacillati</taxon>
        <taxon>Actinomycetota</taxon>
        <taxon>Actinomycetes</taxon>
        <taxon>Kitasatosporales</taxon>
        <taxon>Streptomycetaceae</taxon>
        <taxon>Streptomyces</taxon>
    </lineage>
</organism>
<keyword evidence="2" id="KW-0812">Transmembrane</keyword>
<feature type="transmembrane region" description="Helical" evidence="2">
    <location>
        <begin position="40"/>
        <end position="63"/>
    </location>
</feature>
<name>A0A0P4RGL7_9ACTN</name>
<sequence length="208" mass="21922">MQSTSARGQAALGPRPAGEPGRPALAVEDEGPDGAPTPPWALVALGVVACAVLTAACWTASHVHADPPLQAAARFLHLAALIVGLGAVLAVDWFALLWLLGRRRLSDVLQTACALHTPIWLGLGGLVLSGLFLRPDLSSPLTLVKLGLVLAVMLNGLYAHWLGQRLRHVQEYPGRVPRRLLMQTGIAATISQGGWWGASVIGFLNSHP</sequence>
<dbReference type="EMBL" id="BBNO01000013">
    <property type="protein sequence ID" value="GAO12911.1"/>
    <property type="molecule type" value="Genomic_DNA"/>
</dbReference>
<dbReference type="AlphaFoldDB" id="A0A0P4RGL7"/>
<dbReference type="OrthoDB" id="4350935at2"/>
<feature type="transmembrane region" description="Helical" evidence="2">
    <location>
        <begin position="112"/>
        <end position="133"/>
    </location>
</feature>
<dbReference type="RefSeq" id="WP_052719148.1">
    <property type="nucleotide sequence ID" value="NZ_BBNO01000013.1"/>
</dbReference>
<protein>
    <submittedName>
        <fullName evidence="3">Uncharacterized protein</fullName>
    </submittedName>
</protein>
<feature type="compositionally biased region" description="Low complexity" evidence="1">
    <location>
        <begin position="10"/>
        <end position="26"/>
    </location>
</feature>
<keyword evidence="4" id="KW-1185">Reference proteome</keyword>
<evidence type="ECO:0000256" key="2">
    <source>
        <dbReference type="SAM" id="Phobius"/>
    </source>
</evidence>
<evidence type="ECO:0000313" key="4">
    <source>
        <dbReference type="Proteomes" id="UP000048965"/>
    </source>
</evidence>
<feature type="transmembrane region" description="Helical" evidence="2">
    <location>
        <begin position="75"/>
        <end position="100"/>
    </location>
</feature>
<feature type="transmembrane region" description="Helical" evidence="2">
    <location>
        <begin position="139"/>
        <end position="159"/>
    </location>
</feature>
<keyword evidence="2" id="KW-1133">Transmembrane helix</keyword>
<evidence type="ECO:0000313" key="3">
    <source>
        <dbReference type="EMBL" id="GAO12911.1"/>
    </source>
</evidence>
<feature type="region of interest" description="Disordered" evidence="1">
    <location>
        <begin position="1"/>
        <end position="32"/>
    </location>
</feature>
<keyword evidence="2" id="KW-0472">Membrane</keyword>
<proteinExistence type="predicted"/>
<gene>
    <name evidence="3" type="ORF">TPA0598_13_00950</name>
</gene>
<reference evidence="4" key="1">
    <citation type="submission" date="2014-09" db="EMBL/GenBank/DDBJ databases">
        <title>Whole genome shotgun sequence of Streptomyces sp. NBRC 110027.</title>
        <authorList>
            <person name="Komaki H."/>
            <person name="Ichikawa N."/>
            <person name="Katano-Makiyama Y."/>
            <person name="Hosoyama A."/>
            <person name="Hashimoto M."/>
            <person name="Uohara A."/>
            <person name="Kitahashi Y."/>
            <person name="Ohji S."/>
            <person name="Kimura A."/>
            <person name="Yamazoe A."/>
            <person name="Igarashi Y."/>
            <person name="Fujita N."/>
        </authorList>
    </citation>
    <scope>NUCLEOTIDE SEQUENCE [LARGE SCALE GENOMIC DNA]</scope>
    <source>
        <strain evidence="4">NBRC 110027</strain>
    </source>
</reference>
<comment type="caution">
    <text evidence="3">The sequence shown here is derived from an EMBL/GenBank/DDBJ whole genome shotgun (WGS) entry which is preliminary data.</text>
</comment>
<dbReference type="Proteomes" id="UP000048965">
    <property type="component" value="Unassembled WGS sequence"/>
</dbReference>
<reference evidence="3 4" key="2">
    <citation type="journal article" date="2015" name="Stand. Genomic Sci.">
        <title>Draft genome sequence of marine-derived Streptomyces sp. TP-A0598, a producer of anti-MRSA antibiotic lydicamycins.</title>
        <authorList>
            <person name="Komaki H."/>
            <person name="Ichikawa N."/>
            <person name="Hosoyama A."/>
            <person name="Fujita N."/>
            <person name="Igarashi Y."/>
        </authorList>
    </citation>
    <scope>NUCLEOTIDE SEQUENCE [LARGE SCALE GENOMIC DNA]</scope>
    <source>
        <strain evidence="3 4">NBRC 110027</strain>
    </source>
</reference>